<reference evidence="1" key="1">
    <citation type="submission" date="2019-08" db="EMBL/GenBank/DDBJ databases">
        <authorList>
            <person name="Kucharzyk K."/>
            <person name="Murdoch R.W."/>
            <person name="Higgins S."/>
            <person name="Loffler F."/>
        </authorList>
    </citation>
    <scope>NUCLEOTIDE SEQUENCE</scope>
</reference>
<proteinExistence type="predicted"/>
<comment type="caution">
    <text evidence="1">The sequence shown here is derived from an EMBL/GenBank/DDBJ whole genome shotgun (WGS) entry which is preliminary data.</text>
</comment>
<protein>
    <submittedName>
        <fullName evidence="1">Uncharacterized protein</fullName>
    </submittedName>
</protein>
<name>A0A645J027_9ZZZZ</name>
<sequence length="78" mass="8942">MTIEEMNSKMTVFYLKSSGKIKTIATGVHDMNIYSDEKEDMSLIIDFIIVDKNDFIFNNITLYKVESGTIKLNAEIPM</sequence>
<gene>
    <name evidence="1" type="ORF">SDC9_204722</name>
</gene>
<organism evidence="1">
    <name type="scientific">bioreactor metagenome</name>
    <dbReference type="NCBI Taxonomy" id="1076179"/>
    <lineage>
        <taxon>unclassified sequences</taxon>
        <taxon>metagenomes</taxon>
        <taxon>ecological metagenomes</taxon>
    </lineage>
</organism>
<dbReference type="EMBL" id="VSSQ01128086">
    <property type="protein sequence ID" value="MPN57028.1"/>
    <property type="molecule type" value="Genomic_DNA"/>
</dbReference>
<accession>A0A645J027</accession>
<dbReference type="AlphaFoldDB" id="A0A645J027"/>
<evidence type="ECO:0000313" key="1">
    <source>
        <dbReference type="EMBL" id="MPN57028.1"/>
    </source>
</evidence>